<feature type="compositionally biased region" description="Basic residues" evidence="1">
    <location>
        <begin position="112"/>
        <end position="122"/>
    </location>
</feature>
<evidence type="ECO:0000256" key="1">
    <source>
        <dbReference type="SAM" id="MobiDB-lite"/>
    </source>
</evidence>
<keyword evidence="3" id="KW-1185">Reference proteome</keyword>
<dbReference type="STRING" id="4081.A0A3Q7JUA6"/>
<feature type="compositionally biased region" description="Basic and acidic residues" evidence="1">
    <location>
        <begin position="177"/>
        <end position="190"/>
    </location>
</feature>
<feature type="compositionally biased region" description="Basic and acidic residues" evidence="1">
    <location>
        <begin position="148"/>
        <end position="160"/>
    </location>
</feature>
<accession>A0A3Q7JUA6</accession>
<organism evidence="2">
    <name type="scientific">Solanum lycopersicum</name>
    <name type="common">Tomato</name>
    <name type="synonym">Lycopersicon esculentum</name>
    <dbReference type="NCBI Taxonomy" id="4081"/>
    <lineage>
        <taxon>Eukaryota</taxon>
        <taxon>Viridiplantae</taxon>
        <taxon>Streptophyta</taxon>
        <taxon>Embryophyta</taxon>
        <taxon>Tracheophyta</taxon>
        <taxon>Spermatophyta</taxon>
        <taxon>Magnoliopsida</taxon>
        <taxon>eudicotyledons</taxon>
        <taxon>Gunneridae</taxon>
        <taxon>Pentapetalae</taxon>
        <taxon>asterids</taxon>
        <taxon>lamiids</taxon>
        <taxon>Solanales</taxon>
        <taxon>Solanaceae</taxon>
        <taxon>Solanoideae</taxon>
        <taxon>Solaneae</taxon>
        <taxon>Solanum</taxon>
        <taxon>Solanum subgen. Lycopersicon</taxon>
    </lineage>
</organism>
<dbReference type="Proteomes" id="UP000004994">
    <property type="component" value="Chromosome 12"/>
</dbReference>
<reference evidence="2" key="2">
    <citation type="submission" date="2019-01" db="UniProtKB">
        <authorList>
            <consortium name="EnsemblPlants"/>
        </authorList>
    </citation>
    <scope>IDENTIFICATION</scope>
    <source>
        <strain evidence="2">cv. Heinz 1706</strain>
    </source>
</reference>
<feature type="compositionally biased region" description="Basic and acidic residues" evidence="1">
    <location>
        <begin position="7"/>
        <end position="17"/>
    </location>
</feature>
<dbReference type="EnsemblPlants" id="Solyc12g019705.1.1">
    <property type="protein sequence ID" value="Solyc12g019705.1.1"/>
    <property type="gene ID" value="Solyc12g019705.1"/>
</dbReference>
<evidence type="ECO:0000313" key="3">
    <source>
        <dbReference type="Proteomes" id="UP000004994"/>
    </source>
</evidence>
<dbReference type="PANTHER" id="PTHR48302:SF2">
    <property type="entry name" value="DUF1985 DOMAIN-CONTAINING PROTEIN"/>
    <property type="match status" value="1"/>
</dbReference>
<reference evidence="2" key="1">
    <citation type="journal article" date="2012" name="Nature">
        <title>The tomato genome sequence provides insights into fleshy fruit evolution.</title>
        <authorList>
            <consortium name="Tomato Genome Consortium"/>
        </authorList>
    </citation>
    <scope>NUCLEOTIDE SEQUENCE [LARGE SCALE GENOMIC DNA]</scope>
    <source>
        <strain evidence="2">cv. Heinz 1706</strain>
    </source>
</reference>
<sequence length="379" mass="41983">MDNQSSENHKTQKEAHAKTPKKRGRKLAMAISRPPLPPHNCTNIQPTGEECTALQLPQPSQVTHDEPGTSNVNIDVGKPQEVPGFEDFSSEPPDQLLRRSTRVSGTGSTPPPKRRKVVHPHKTKVDQQVGCLVELIKKNHSELMKVVGEKDNKTEKKNNVDQDIGGSAADADEQVNETEKDYTTGEASHSDTKILNADEHDVDTLQHNIEHTTSMFSVDTSTEVENNVQPLCLISHVEQNESAFWLSDSQLPTQLPVKKSSLPPDTETPAPRHRMPARILRSPYLTDFGSNDKGKAKIDDDVLPLYPFEGCGILEQLPLGKFTEESATALSDSLFRRNTWKGKLRTVVLRRLLPLQQSDAARQSYCCSRPASPSLAAQD</sequence>
<proteinExistence type="predicted"/>
<evidence type="ECO:0000313" key="2">
    <source>
        <dbReference type="EnsemblPlants" id="Solyc12g019705.1.1"/>
    </source>
</evidence>
<feature type="compositionally biased region" description="Polar residues" evidence="1">
    <location>
        <begin position="55"/>
        <end position="73"/>
    </location>
</feature>
<feature type="region of interest" description="Disordered" evidence="1">
    <location>
        <begin position="148"/>
        <end position="190"/>
    </location>
</feature>
<protein>
    <submittedName>
        <fullName evidence="2">Uncharacterized protein</fullName>
    </submittedName>
</protein>
<dbReference type="Gramene" id="Solyc12g019705.1.1">
    <property type="protein sequence ID" value="Solyc12g019705.1.1"/>
    <property type="gene ID" value="Solyc12g019705.1"/>
</dbReference>
<dbReference type="PaxDb" id="4081-Solyc12g019730.1.1"/>
<name>A0A3Q7JUA6_SOLLC</name>
<dbReference type="PANTHER" id="PTHR48302">
    <property type="entry name" value="ULP1 PROTEASE FAMILY, C-TERMINAL CATALYTIC DOMAIN CONTAINING PROTEIN"/>
    <property type="match status" value="1"/>
</dbReference>
<feature type="region of interest" description="Disordered" evidence="1">
    <location>
        <begin position="1"/>
        <end position="124"/>
    </location>
</feature>
<dbReference type="AlphaFoldDB" id="A0A3Q7JUA6"/>
<dbReference type="InParanoid" id="A0A3Q7JUA6"/>